<keyword evidence="2" id="KW-1185">Reference proteome</keyword>
<evidence type="ECO:0000313" key="1">
    <source>
        <dbReference type="EMBL" id="TBU10457.1"/>
    </source>
</evidence>
<dbReference type="VEuPathDB" id="MicrosporidiaDB:CWI38_1747p0020"/>
<comment type="caution">
    <text evidence="1">The sequence shown here is derived from an EMBL/GenBank/DDBJ whole genome shotgun (WGS) entry which is preliminary data.</text>
</comment>
<evidence type="ECO:0000313" key="2">
    <source>
        <dbReference type="Proteomes" id="UP000292282"/>
    </source>
</evidence>
<protein>
    <submittedName>
        <fullName evidence="1">Uncharacterized protein</fullName>
    </submittedName>
</protein>
<name>A0A4Q9LQH3_9MICR</name>
<gene>
    <name evidence="1" type="ORF">CWI38_1747p0020</name>
</gene>
<proteinExistence type="predicted"/>
<dbReference type="AlphaFoldDB" id="A0A4Q9LQH3"/>
<sequence length="92" mass="10705">MYQMCILITVNTHEYTAIYIVDGSKMELNNSCLKMTNEFHTKSLNRHESNTLIKLIKDSEGIVKQVKLTNFLFVLYRLGNLSEPKKTKDLHL</sequence>
<dbReference type="Proteomes" id="UP000292282">
    <property type="component" value="Unassembled WGS sequence"/>
</dbReference>
<accession>A0A4Q9LQH3</accession>
<organism evidence="1 2">
    <name type="scientific">Hamiltosporidium tvaerminnensis</name>
    <dbReference type="NCBI Taxonomy" id="1176355"/>
    <lineage>
        <taxon>Eukaryota</taxon>
        <taxon>Fungi</taxon>
        <taxon>Fungi incertae sedis</taxon>
        <taxon>Microsporidia</taxon>
        <taxon>Dubosqiidae</taxon>
        <taxon>Hamiltosporidium</taxon>
    </lineage>
</organism>
<reference evidence="1 2" key="1">
    <citation type="submission" date="2017-12" db="EMBL/GenBank/DDBJ databases">
        <authorList>
            <person name="Pombert J.-F."/>
            <person name="Haag K.L."/>
            <person name="Ebert D."/>
        </authorList>
    </citation>
    <scope>NUCLEOTIDE SEQUENCE [LARGE SCALE GENOMIC DNA]</scope>
    <source>
        <strain evidence="1">IL-G-3</strain>
    </source>
</reference>
<dbReference type="EMBL" id="PITK01001747">
    <property type="protein sequence ID" value="TBU10457.1"/>
    <property type="molecule type" value="Genomic_DNA"/>
</dbReference>